<evidence type="ECO:0000259" key="6">
    <source>
        <dbReference type="Pfam" id="PF03144"/>
    </source>
</evidence>
<proteinExistence type="inferred from homology"/>
<evidence type="ECO:0000256" key="1">
    <source>
        <dbReference type="ARBA" id="ARBA00005870"/>
    </source>
</evidence>
<dbReference type="Pfam" id="PF14492">
    <property type="entry name" value="EFG_III"/>
    <property type="match status" value="1"/>
</dbReference>
<dbReference type="SUPFAM" id="SSF54980">
    <property type="entry name" value="EF-G C-terminal domain-like"/>
    <property type="match status" value="1"/>
</dbReference>
<dbReference type="FunFam" id="3.30.70.870:FF:000008">
    <property type="entry name" value="Elongation factor G, mitochondrial"/>
    <property type="match status" value="1"/>
</dbReference>
<dbReference type="FunFam" id="2.40.30.10:FF:000022">
    <property type="entry name" value="Elongation factor G, mitochondrial"/>
    <property type="match status" value="1"/>
</dbReference>
<dbReference type="PANTHER" id="PTHR43636:SF2">
    <property type="entry name" value="ELONGATION FACTOR G, MITOCHONDRIAL"/>
    <property type="match status" value="1"/>
</dbReference>
<dbReference type="PANTHER" id="PTHR43636">
    <property type="entry name" value="ELONGATION FACTOR G, MITOCHONDRIAL"/>
    <property type="match status" value="1"/>
</dbReference>
<feature type="domain" description="Elongation Factor G" evidence="7">
    <location>
        <begin position="180"/>
        <end position="253"/>
    </location>
</feature>
<dbReference type="Gene3D" id="2.40.30.10">
    <property type="entry name" value="Translation factors"/>
    <property type="match status" value="1"/>
</dbReference>
<evidence type="ECO:0000256" key="4">
    <source>
        <dbReference type="ARBA" id="ARBA00022917"/>
    </source>
</evidence>
<evidence type="ECO:0000313" key="8">
    <source>
        <dbReference type="EMBL" id="KAF6477566.1"/>
    </source>
</evidence>
<dbReference type="Gene3D" id="3.40.50.300">
    <property type="entry name" value="P-loop containing nucleotide triphosphate hydrolases"/>
    <property type="match status" value="1"/>
</dbReference>
<dbReference type="EMBL" id="JACASF010000005">
    <property type="protein sequence ID" value="KAF6477566.1"/>
    <property type="molecule type" value="Genomic_DNA"/>
</dbReference>
<dbReference type="CDD" id="cd16262">
    <property type="entry name" value="EFG_III"/>
    <property type="match status" value="1"/>
</dbReference>
<dbReference type="InterPro" id="IPR004161">
    <property type="entry name" value="EFTu-like_2"/>
</dbReference>
<name>A0A7J8HYW6_MOLMO</name>
<reference evidence="8 9" key="1">
    <citation type="journal article" date="2020" name="Nature">
        <title>Six reference-quality genomes reveal evolution of bat adaptations.</title>
        <authorList>
            <person name="Jebb D."/>
            <person name="Huang Z."/>
            <person name="Pippel M."/>
            <person name="Hughes G.M."/>
            <person name="Lavrichenko K."/>
            <person name="Devanna P."/>
            <person name="Winkler S."/>
            <person name="Jermiin L.S."/>
            <person name="Skirmuntt E.C."/>
            <person name="Katzourakis A."/>
            <person name="Burkitt-Gray L."/>
            <person name="Ray D.A."/>
            <person name="Sullivan K.A.M."/>
            <person name="Roscito J.G."/>
            <person name="Kirilenko B.M."/>
            <person name="Davalos L.M."/>
            <person name="Corthals A.P."/>
            <person name="Power M.L."/>
            <person name="Jones G."/>
            <person name="Ransome R.D."/>
            <person name="Dechmann D.K.N."/>
            <person name="Locatelli A.G."/>
            <person name="Puechmaille S.J."/>
            <person name="Fedrigo O."/>
            <person name="Jarvis E.D."/>
            <person name="Hiller M."/>
            <person name="Vernes S.C."/>
            <person name="Myers E.W."/>
            <person name="Teeling E.C."/>
        </authorList>
    </citation>
    <scope>NUCLEOTIDE SEQUENCE [LARGE SCALE GENOMIC DNA]</scope>
    <source>
        <strain evidence="8">MMolMol1</strain>
        <tissue evidence="8">Muscle</tissue>
    </source>
</reference>
<feature type="domain" description="Translation elongation factor EFTu-like" evidence="6">
    <location>
        <begin position="100"/>
        <end position="166"/>
    </location>
</feature>
<evidence type="ECO:0000256" key="5">
    <source>
        <dbReference type="ARBA" id="ARBA00023134"/>
    </source>
</evidence>
<comment type="similarity">
    <text evidence="1">Belongs to the TRAFAC class translation factor GTPase superfamily. Classic translation factor GTPase family. EF-G/EF-2 subfamily.</text>
</comment>
<keyword evidence="9" id="KW-1185">Reference proteome</keyword>
<dbReference type="InterPro" id="IPR009000">
    <property type="entry name" value="Transl_B-barrel_sf"/>
</dbReference>
<accession>A0A7J8HYW6</accession>
<keyword evidence="5" id="KW-0342">GTP-binding</keyword>
<dbReference type="GO" id="GO:0005525">
    <property type="term" value="F:GTP binding"/>
    <property type="evidence" value="ECO:0007669"/>
    <property type="project" value="UniProtKB-KW"/>
</dbReference>
<evidence type="ECO:0000259" key="7">
    <source>
        <dbReference type="Pfam" id="PF14492"/>
    </source>
</evidence>
<dbReference type="InterPro" id="IPR035647">
    <property type="entry name" value="EFG_III/V"/>
</dbReference>
<dbReference type="GO" id="GO:0003924">
    <property type="term" value="F:GTPase activity"/>
    <property type="evidence" value="ECO:0007669"/>
    <property type="project" value="TreeGrafter"/>
</dbReference>
<evidence type="ECO:0000256" key="3">
    <source>
        <dbReference type="ARBA" id="ARBA00022768"/>
    </source>
</evidence>
<keyword evidence="2" id="KW-0547">Nucleotide-binding</keyword>
<comment type="caution">
    <text evidence="8">The sequence shown here is derived from an EMBL/GenBank/DDBJ whole genome shotgun (WGS) entry which is preliminary data.</text>
</comment>
<dbReference type="Pfam" id="PF03144">
    <property type="entry name" value="GTP_EFTU_D2"/>
    <property type="match status" value="1"/>
</dbReference>
<dbReference type="SUPFAM" id="SSF50447">
    <property type="entry name" value="Translation proteins"/>
    <property type="match status" value="1"/>
</dbReference>
<organism evidence="8 9">
    <name type="scientific">Molossus molossus</name>
    <name type="common">Pallas' mastiff bat</name>
    <name type="synonym">Vespertilio molossus</name>
    <dbReference type="NCBI Taxonomy" id="27622"/>
    <lineage>
        <taxon>Eukaryota</taxon>
        <taxon>Metazoa</taxon>
        <taxon>Chordata</taxon>
        <taxon>Craniata</taxon>
        <taxon>Vertebrata</taxon>
        <taxon>Euteleostomi</taxon>
        <taxon>Mammalia</taxon>
        <taxon>Eutheria</taxon>
        <taxon>Laurasiatheria</taxon>
        <taxon>Chiroptera</taxon>
        <taxon>Yangochiroptera</taxon>
        <taxon>Molossidae</taxon>
        <taxon>Molossus</taxon>
    </lineage>
</organism>
<sequence>MFLEEKIPSVSDLKLAIRRATLNRSFTPVFLGSALKNKGVQPLLDAVLEYLPNPSEVQNYAVLNQEDDSKEKTKILMNSKRDNSHPFVGLAFKLEAGRFGQLTYVRNYQGELKKGDTIYNTRTRKKVRVQRLVRMHADMMEDVEEVFAGDICALFGVDCASGDTFTNKDNSELSMESIHVPDPVISISMKPSNKNDLDKFSKGIGRFTREDPTFKVHFDTESKETIVSGMGELHLEIYAQRMEREYGCTCITGKPKVAFRETITAPVP</sequence>
<gene>
    <name evidence="8" type="ORF">HJG59_005588</name>
</gene>
<dbReference type="GO" id="GO:0003746">
    <property type="term" value="F:translation elongation factor activity"/>
    <property type="evidence" value="ECO:0007669"/>
    <property type="project" value="UniProtKB-KW"/>
</dbReference>
<protein>
    <submittedName>
        <fullName evidence="8">G elongation factor mitochondrial 1</fullName>
    </submittedName>
</protein>
<dbReference type="InterPro" id="IPR009022">
    <property type="entry name" value="EFG_III"/>
</dbReference>
<keyword evidence="4" id="KW-0648">Protein biosynthesis</keyword>
<dbReference type="GO" id="GO:0070125">
    <property type="term" value="P:mitochondrial translational elongation"/>
    <property type="evidence" value="ECO:0007669"/>
    <property type="project" value="TreeGrafter"/>
</dbReference>
<dbReference type="CDD" id="cd04091">
    <property type="entry name" value="mtEFG1_II_like"/>
    <property type="match status" value="1"/>
</dbReference>
<dbReference type="Proteomes" id="UP000550707">
    <property type="component" value="Unassembled WGS sequence"/>
</dbReference>
<keyword evidence="3 8" id="KW-0251">Elongation factor</keyword>
<evidence type="ECO:0000256" key="2">
    <source>
        <dbReference type="ARBA" id="ARBA00022741"/>
    </source>
</evidence>
<dbReference type="GO" id="GO:0005739">
    <property type="term" value="C:mitochondrion"/>
    <property type="evidence" value="ECO:0007669"/>
    <property type="project" value="TreeGrafter"/>
</dbReference>
<evidence type="ECO:0000313" key="9">
    <source>
        <dbReference type="Proteomes" id="UP000550707"/>
    </source>
</evidence>
<dbReference type="InterPro" id="IPR041095">
    <property type="entry name" value="EFG_II"/>
</dbReference>
<dbReference type="AlphaFoldDB" id="A0A7J8HYW6"/>
<dbReference type="InterPro" id="IPR027417">
    <property type="entry name" value="P-loop_NTPase"/>
</dbReference>
<dbReference type="Gene3D" id="3.30.70.870">
    <property type="entry name" value="Elongation Factor G (Translational Gtpase), domain 3"/>
    <property type="match status" value="1"/>
</dbReference>